<dbReference type="EMBL" id="JABSTU010000009">
    <property type="protein sequence ID" value="KAH8020361.1"/>
    <property type="molecule type" value="Genomic_DNA"/>
</dbReference>
<reference evidence="1" key="1">
    <citation type="journal article" date="2020" name="Cell">
        <title>Large-Scale Comparative Analyses of Tick Genomes Elucidate Their Genetic Diversity and Vector Capacities.</title>
        <authorList>
            <consortium name="Tick Genome and Microbiome Consortium (TIGMIC)"/>
            <person name="Jia N."/>
            <person name="Wang J."/>
            <person name="Shi W."/>
            <person name="Du L."/>
            <person name="Sun Y."/>
            <person name="Zhan W."/>
            <person name="Jiang J.F."/>
            <person name="Wang Q."/>
            <person name="Zhang B."/>
            <person name="Ji P."/>
            <person name="Bell-Sakyi L."/>
            <person name="Cui X.M."/>
            <person name="Yuan T.T."/>
            <person name="Jiang B.G."/>
            <person name="Yang W.F."/>
            <person name="Lam T.T."/>
            <person name="Chang Q.C."/>
            <person name="Ding S.J."/>
            <person name="Wang X.J."/>
            <person name="Zhu J.G."/>
            <person name="Ruan X.D."/>
            <person name="Zhao L."/>
            <person name="Wei J.T."/>
            <person name="Ye R.Z."/>
            <person name="Que T.C."/>
            <person name="Du C.H."/>
            <person name="Zhou Y.H."/>
            <person name="Cheng J.X."/>
            <person name="Dai P.F."/>
            <person name="Guo W.B."/>
            <person name="Han X.H."/>
            <person name="Huang E.J."/>
            <person name="Li L.F."/>
            <person name="Wei W."/>
            <person name="Gao Y.C."/>
            <person name="Liu J.Z."/>
            <person name="Shao H.Z."/>
            <person name="Wang X."/>
            <person name="Wang C.C."/>
            <person name="Yang T.C."/>
            <person name="Huo Q.B."/>
            <person name="Li W."/>
            <person name="Chen H.Y."/>
            <person name="Chen S.E."/>
            <person name="Zhou L.G."/>
            <person name="Ni X.B."/>
            <person name="Tian J.H."/>
            <person name="Sheng Y."/>
            <person name="Liu T."/>
            <person name="Pan Y.S."/>
            <person name="Xia L.Y."/>
            <person name="Li J."/>
            <person name="Zhao F."/>
            <person name="Cao W.C."/>
        </authorList>
    </citation>
    <scope>NUCLEOTIDE SEQUENCE</scope>
    <source>
        <strain evidence="1">Rmic-2018</strain>
    </source>
</reference>
<protein>
    <submittedName>
        <fullName evidence="1">Uncharacterized protein</fullName>
    </submittedName>
</protein>
<evidence type="ECO:0000313" key="1">
    <source>
        <dbReference type="EMBL" id="KAH8020361.1"/>
    </source>
</evidence>
<dbReference type="Gene3D" id="3.40.50.12780">
    <property type="entry name" value="N-terminal domain of ligase-like"/>
    <property type="match status" value="1"/>
</dbReference>
<dbReference type="InterPro" id="IPR042099">
    <property type="entry name" value="ANL_N_sf"/>
</dbReference>
<keyword evidence="2" id="KW-1185">Reference proteome</keyword>
<accession>A0A9J6DEI2</accession>
<gene>
    <name evidence="1" type="ORF">HPB51_000994</name>
</gene>
<dbReference type="AlphaFoldDB" id="A0A9J6DEI2"/>
<organism evidence="1 2">
    <name type="scientific">Rhipicephalus microplus</name>
    <name type="common">Cattle tick</name>
    <name type="synonym">Boophilus microplus</name>
    <dbReference type="NCBI Taxonomy" id="6941"/>
    <lineage>
        <taxon>Eukaryota</taxon>
        <taxon>Metazoa</taxon>
        <taxon>Ecdysozoa</taxon>
        <taxon>Arthropoda</taxon>
        <taxon>Chelicerata</taxon>
        <taxon>Arachnida</taxon>
        <taxon>Acari</taxon>
        <taxon>Parasitiformes</taxon>
        <taxon>Ixodida</taxon>
        <taxon>Ixodoidea</taxon>
        <taxon>Ixodidae</taxon>
        <taxon>Rhipicephalinae</taxon>
        <taxon>Rhipicephalus</taxon>
        <taxon>Boophilus</taxon>
    </lineage>
</organism>
<sequence>MVPVPTSVKAHDNAPTMSRKPTVALHAINFPDTSVPAAARTLVDCEPDHEFSSNASKGSQGFKMAYGLTETAGPMAIGLHTEAGYQPLPHTECRLCDNELQVRGPTVFAGYWDHPESGLLPDGWLPTG</sequence>
<proteinExistence type="predicted"/>
<dbReference type="SUPFAM" id="SSF56801">
    <property type="entry name" value="Acetyl-CoA synthetase-like"/>
    <property type="match status" value="1"/>
</dbReference>
<dbReference type="Proteomes" id="UP000821866">
    <property type="component" value="Chromosome 7"/>
</dbReference>
<comment type="caution">
    <text evidence="1">The sequence shown here is derived from an EMBL/GenBank/DDBJ whole genome shotgun (WGS) entry which is preliminary data.</text>
</comment>
<evidence type="ECO:0000313" key="2">
    <source>
        <dbReference type="Proteomes" id="UP000821866"/>
    </source>
</evidence>
<reference evidence="1" key="2">
    <citation type="submission" date="2021-09" db="EMBL/GenBank/DDBJ databases">
        <authorList>
            <person name="Jia N."/>
            <person name="Wang J."/>
            <person name="Shi W."/>
            <person name="Du L."/>
            <person name="Sun Y."/>
            <person name="Zhan W."/>
            <person name="Jiang J."/>
            <person name="Wang Q."/>
            <person name="Zhang B."/>
            <person name="Ji P."/>
            <person name="Sakyi L.B."/>
            <person name="Cui X."/>
            <person name="Yuan T."/>
            <person name="Jiang B."/>
            <person name="Yang W."/>
            <person name="Lam T.T.-Y."/>
            <person name="Chang Q."/>
            <person name="Ding S."/>
            <person name="Wang X."/>
            <person name="Zhu J."/>
            <person name="Ruan X."/>
            <person name="Zhao L."/>
            <person name="Wei J."/>
            <person name="Que T."/>
            <person name="Du C."/>
            <person name="Cheng J."/>
            <person name="Dai P."/>
            <person name="Han X."/>
            <person name="Huang E."/>
            <person name="Gao Y."/>
            <person name="Liu J."/>
            <person name="Shao H."/>
            <person name="Ye R."/>
            <person name="Li L."/>
            <person name="Wei W."/>
            <person name="Wang X."/>
            <person name="Wang C."/>
            <person name="Huo Q."/>
            <person name="Li W."/>
            <person name="Guo W."/>
            <person name="Chen H."/>
            <person name="Chen S."/>
            <person name="Zhou L."/>
            <person name="Zhou L."/>
            <person name="Ni X."/>
            <person name="Tian J."/>
            <person name="Zhou Y."/>
            <person name="Sheng Y."/>
            <person name="Liu T."/>
            <person name="Pan Y."/>
            <person name="Xia L."/>
            <person name="Li J."/>
            <person name="Zhao F."/>
            <person name="Cao W."/>
        </authorList>
    </citation>
    <scope>NUCLEOTIDE SEQUENCE</scope>
    <source>
        <strain evidence="1">Rmic-2018</strain>
        <tissue evidence="1">Larvae</tissue>
    </source>
</reference>
<name>A0A9J6DEI2_RHIMP</name>